<evidence type="ECO:0000313" key="20">
    <source>
        <dbReference type="Proteomes" id="UP001500279"/>
    </source>
</evidence>
<reference evidence="19 20" key="1">
    <citation type="journal article" date="2019" name="Int. J. Syst. Evol. Microbiol.">
        <title>The Global Catalogue of Microorganisms (GCM) 10K type strain sequencing project: providing services to taxonomists for standard genome sequencing and annotation.</title>
        <authorList>
            <consortium name="The Broad Institute Genomics Platform"/>
            <consortium name="The Broad Institute Genome Sequencing Center for Infectious Disease"/>
            <person name="Wu L."/>
            <person name="Ma J."/>
        </authorList>
    </citation>
    <scope>NUCLEOTIDE SEQUENCE [LARGE SCALE GENOMIC DNA]</scope>
    <source>
        <strain evidence="19 20">JCM 15503</strain>
    </source>
</reference>
<dbReference type="PRINTS" id="PR00344">
    <property type="entry name" value="BCTRLSENSOR"/>
</dbReference>
<keyword evidence="11 15" id="KW-0472">Membrane</keyword>
<feature type="modified residue" description="4-aspartylphosphate" evidence="13">
    <location>
        <position position="543"/>
    </location>
</feature>
<dbReference type="SUPFAM" id="SSF47384">
    <property type="entry name" value="Homodimeric domain of signal transducing histidine kinase"/>
    <property type="match status" value="1"/>
</dbReference>
<evidence type="ECO:0000256" key="11">
    <source>
        <dbReference type="ARBA" id="ARBA00023136"/>
    </source>
</evidence>
<dbReference type="Pfam" id="PF02518">
    <property type="entry name" value="HATPase_c"/>
    <property type="match status" value="1"/>
</dbReference>
<dbReference type="CDD" id="cd17546">
    <property type="entry name" value="REC_hyHK_CKI1_RcsC-like"/>
    <property type="match status" value="1"/>
</dbReference>
<accession>A0ABN1JI61</accession>
<keyword evidence="20" id="KW-1185">Reference proteome</keyword>
<evidence type="ECO:0000256" key="12">
    <source>
        <dbReference type="PROSITE-ProRule" id="PRU00110"/>
    </source>
</evidence>
<feature type="transmembrane region" description="Helical" evidence="15">
    <location>
        <begin position="12"/>
        <end position="31"/>
    </location>
</feature>
<dbReference type="InterPro" id="IPR004358">
    <property type="entry name" value="Sig_transdc_His_kin-like_C"/>
</dbReference>
<dbReference type="SMART" id="SM00388">
    <property type="entry name" value="HisKA"/>
    <property type="match status" value="1"/>
</dbReference>
<dbReference type="Pfam" id="PF00072">
    <property type="entry name" value="Response_reg"/>
    <property type="match status" value="1"/>
</dbReference>
<dbReference type="RefSeq" id="WP_231012746.1">
    <property type="nucleotide sequence ID" value="NZ_BAAAEW010000002.1"/>
</dbReference>
<evidence type="ECO:0000256" key="3">
    <source>
        <dbReference type="ARBA" id="ARBA00012438"/>
    </source>
</evidence>
<evidence type="ECO:0000256" key="7">
    <source>
        <dbReference type="ARBA" id="ARBA00022741"/>
    </source>
</evidence>
<dbReference type="PROSITE" id="PS50109">
    <property type="entry name" value="HIS_KIN"/>
    <property type="match status" value="1"/>
</dbReference>
<dbReference type="InterPro" id="IPR008207">
    <property type="entry name" value="Sig_transdc_His_kin_Hpt_dom"/>
</dbReference>
<dbReference type="Gene3D" id="3.30.565.10">
    <property type="entry name" value="Histidine kinase-like ATPase, C-terminal domain"/>
    <property type="match status" value="1"/>
</dbReference>
<evidence type="ECO:0000256" key="6">
    <source>
        <dbReference type="ARBA" id="ARBA00022692"/>
    </source>
</evidence>
<dbReference type="InterPro" id="IPR036890">
    <property type="entry name" value="HATPase_C_sf"/>
</dbReference>
<dbReference type="InterPro" id="IPR036641">
    <property type="entry name" value="HPT_dom_sf"/>
</dbReference>
<evidence type="ECO:0000256" key="15">
    <source>
        <dbReference type="SAM" id="Phobius"/>
    </source>
</evidence>
<name>A0ABN1JI61_9BURK</name>
<dbReference type="PROSITE" id="PS50894">
    <property type="entry name" value="HPT"/>
    <property type="match status" value="1"/>
</dbReference>
<dbReference type="SUPFAM" id="SSF52172">
    <property type="entry name" value="CheY-like"/>
    <property type="match status" value="1"/>
</dbReference>
<evidence type="ECO:0000256" key="4">
    <source>
        <dbReference type="ARBA" id="ARBA00022475"/>
    </source>
</evidence>
<evidence type="ECO:0000256" key="14">
    <source>
        <dbReference type="SAM" id="MobiDB-lite"/>
    </source>
</evidence>
<keyword evidence="6 15" id="KW-0812">Transmembrane</keyword>
<evidence type="ECO:0000256" key="2">
    <source>
        <dbReference type="ARBA" id="ARBA00004651"/>
    </source>
</evidence>
<dbReference type="Proteomes" id="UP001500279">
    <property type="component" value="Unassembled WGS sequence"/>
</dbReference>
<dbReference type="SMART" id="SM00448">
    <property type="entry name" value="REC"/>
    <property type="match status" value="1"/>
</dbReference>
<dbReference type="InterPro" id="IPR003661">
    <property type="entry name" value="HisK_dim/P_dom"/>
</dbReference>
<gene>
    <name evidence="19" type="ORF">GCM10009107_01820</name>
</gene>
<dbReference type="SMART" id="SM00387">
    <property type="entry name" value="HATPase_c"/>
    <property type="match status" value="1"/>
</dbReference>
<feature type="domain" description="Histidine kinase" evidence="16">
    <location>
        <begin position="251"/>
        <end position="474"/>
    </location>
</feature>
<feature type="domain" description="HPt" evidence="18">
    <location>
        <begin position="694"/>
        <end position="792"/>
    </location>
</feature>
<feature type="compositionally biased region" description="Polar residues" evidence="14">
    <location>
        <begin position="644"/>
        <end position="656"/>
    </location>
</feature>
<dbReference type="InterPro" id="IPR011006">
    <property type="entry name" value="CheY-like_superfamily"/>
</dbReference>
<keyword evidence="9 15" id="KW-1133">Transmembrane helix</keyword>
<proteinExistence type="predicted"/>
<protein>
    <recommendedName>
        <fullName evidence="3">histidine kinase</fullName>
        <ecNumber evidence="3">2.7.13.3</ecNumber>
    </recommendedName>
</protein>
<evidence type="ECO:0000256" key="10">
    <source>
        <dbReference type="ARBA" id="ARBA00023012"/>
    </source>
</evidence>
<dbReference type="PROSITE" id="PS50110">
    <property type="entry name" value="RESPONSE_REGULATORY"/>
    <property type="match status" value="1"/>
</dbReference>
<feature type="modified residue" description="Phosphohistidine" evidence="12">
    <location>
        <position position="733"/>
    </location>
</feature>
<dbReference type="CDD" id="cd00082">
    <property type="entry name" value="HisKA"/>
    <property type="match status" value="1"/>
</dbReference>
<dbReference type="InterPro" id="IPR001789">
    <property type="entry name" value="Sig_transdc_resp-reg_receiver"/>
</dbReference>
<comment type="subcellular location">
    <subcellularLocation>
        <location evidence="2">Cell membrane</location>
        <topology evidence="2">Multi-pass membrane protein</topology>
    </subcellularLocation>
</comment>
<dbReference type="SUPFAM" id="SSF47226">
    <property type="entry name" value="Histidine-containing phosphotransfer domain, HPT domain"/>
    <property type="match status" value="1"/>
</dbReference>
<feature type="region of interest" description="Disordered" evidence="14">
    <location>
        <begin position="644"/>
        <end position="666"/>
    </location>
</feature>
<dbReference type="PANTHER" id="PTHR45339">
    <property type="entry name" value="HYBRID SIGNAL TRANSDUCTION HISTIDINE KINASE J"/>
    <property type="match status" value="1"/>
</dbReference>
<evidence type="ECO:0000259" key="18">
    <source>
        <dbReference type="PROSITE" id="PS50894"/>
    </source>
</evidence>
<keyword evidence="5 13" id="KW-0597">Phosphoprotein</keyword>
<keyword evidence="4" id="KW-1003">Cell membrane</keyword>
<keyword evidence="8" id="KW-0067">ATP-binding</keyword>
<dbReference type="PANTHER" id="PTHR45339:SF1">
    <property type="entry name" value="HYBRID SIGNAL TRANSDUCTION HISTIDINE KINASE J"/>
    <property type="match status" value="1"/>
</dbReference>
<evidence type="ECO:0000256" key="1">
    <source>
        <dbReference type="ARBA" id="ARBA00000085"/>
    </source>
</evidence>
<dbReference type="Pfam" id="PF01627">
    <property type="entry name" value="Hpt"/>
    <property type="match status" value="1"/>
</dbReference>
<dbReference type="CDD" id="cd16922">
    <property type="entry name" value="HATPase_EvgS-ArcB-TorS-like"/>
    <property type="match status" value="1"/>
</dbReference>
<dbReference type="Gene3D" id="1.10.287.130">
    <property type="match status" value="1"/>
</dbReference>
<comment type="caution">
    <text evidence="19">The sequence shown here is derived from an EMBL/GenBank/DDBJ whole genome shotgun (WGS) entry which is preliminary data.</text>
</comment>
<evidence type="ECO:0000256" key="13">
    <source>
        <dbReference type="PROSITE-ProRule" id="PRU00169"/>
    </source>
</evidence>
<dbReference type="Gene3D" id="1.20.120.160">
    <property type="entry name" value="HPT domain"/>
    <property type="match status" value="1"/>
</dbReference>
<dbReference type="Pfam" id="PF00512">
    <property type="entry name" value="HisKA"/>
    <property type="match status" value="1"/>
</dbReference>
<comment type="catalytic activity">
    <reaction evidence="1">
        <text>ATP + protein L-histidine = ADP + protein N-phospho-L-histidine.</text>
        <dbReference type="EC" id="2.7.13.3"/>
    </reaction>
</comment>
<dbReference type="EC" id="2.7.13.3" evidence="3"/>
<organism evidence="19 20">
    <name type="scientific">Ideonella azotifigens</name>
    <dbReference type="NCBI Taxonomy" id="513160"/>
    <lineage>
        <taxon>Bacteria</taxon>
        <taxon>Pseudomonadati</taxon>
        <taxon>Pseudomonadota</taxon>
        <taxon>Betaproteobacteria</taxon>
        <taxon>Burkholderiales</taxon>
        <taxon>Sphaerotilaceae</taxon>
        <taxon>Ideonella</taxon>
    </lineage>
</organism>
<dbReference type="InterPro" id="IPR036097">
    <property type="entry name" value="HisK_dim/P_sf"/>
</dbReference>
<evidence type="ECO:0000256" key="8">
    <source>
        <dbReference type="ARBA" id="ARBA00022840"/>
    </source>
</evidence>
<keyword evidence="7" id="KW-0547">Nucleotide-binding</keyword>
<dbReference type="EMBL" id="BAAAEW010000002">
    <property type="protein sequence ID" value="GAA0740301.1"/>
    <property type="molecule type" value="Genomic_DNA"/>
</dbReference>
<sequence>MAERLPASVRRHALMLIGVGLIAVLAAVAWVQSRQFVLFSASMQRNEDNRVWHLVELETETLLLRDALEAAAAHPDAASQVSLRQRHERFANQVQLLLKPGRDGNEPNDGALPELLGAKPQALQRLLNSLVRQVDLVLQRSGPAEPALLHSLADEMALLQTPVHALADEANARSHAQTLWRNSSIRSQIHLGVGLTALLSLMTLAFAAVLLRQWHASQQRGAELEHLADRLKSAREAADSANQAKSVFLANMSHELRTPFNGLLGMLSLLEDTRLDVEQTHFVHTARDSAEHLLAILNDILDLSRLESGRMTLDLRPLRLGALLREVESTMGPAAHAKGLALECLVDPQLPEWLLGDGTRIRQVLFNLLSNAVKFTEHGRIRLIAQPAGALDAQQRLPVQLQVIDTGVGIAPVVQGRLFQRFSQGDDRISRQYGGAGLGLEITRNLARLMDGEIRMRSQLGQGSEFSVVLPLRPCKPPQAEGIASGAPPARALDVLVAEDHATNRMVVGTLLSRLGHQVRFARNGEEALREAERHCPDLILMDLHMPGMDGLEATRQLRRRAPPLGRVRVIAVSADAFENTRAQALAAGMNGFLSKPFHWDALEQLLGRVPASRDAAMAEAALARGAAQDGTKTVDIAPVTPLETATQAPPNTPTSVAAEAPQPHPAVPVRPRPGDMARHLNLSTLGELCVLLTADGLRPLLRDFFADSGGTLPALCEALGEQAPARIRQHAHAIKGAAELVGQAGIAELAREIEHQADALAEQPDQAERMAERLSERWARCQALCECLGFL</sequence>
<dbReference type="InterPro" id="IPR005467">
    <property type="entry name" value="His_kinase_dom"/>
</dbReference>
<evidence type="ECO:0000259" key="16">
    <source>
        <dbReference type="PROSITE" id="PS50109"/>
    </source>
</evidence>
<keyword evidence="10" id="KW-0902">Two-component regulatory system</keyword>
<dbReference type="Gene3D" id="3.40.50.2300">
    <property type="match status" value="1"/>
</dbReference>
<feature type="domain" description="Response regulatory" evidence="17">
    <location>
        <begin position="494"/>
        <end position="611"/>
    </location>
</feature>
<evidence type="ECO:0000256" key="5">
    <source>
        <dbReference type="ARBA" id="ARBA00022553"/>
    </source>
</evidence>
<evidence type="ECO:0000256" key="9">
    <source>
        <dbReference type="ARBA" id="ARBA00022989"/>
    </source>
</evidence>
<dbReference type="SUPFAM" id="SSF55874">
    <property type="entry name" value="ATPase domain of HSP90 chaperone/DNA topoisomerase II/histidine kinase"/>
    <property type="match status" value="1"/>
</dbReference>
<evidence type="ECO:0000313" key="19">
    <source>
        <dbReference type="EMBL" id="GAA0740301.1"/>
    </source>
</evidence>
<evidence type="ECO:0000259" key="17">
    <source>
        <dbReference type="PROSITE" id="PS50110"/>
    </source>
</evidence>
<dbReference type="InterPro" id="IPR003594">
    <property type="entry name" value="HATPase_dom"/>
</dbReference>